<evidence type="ECO:0000256" key="9">
    <source>
        <dbReference type="SAM" id="Phobius"/>
    </source>
</evidence>
<evidence type="ECO:0000313" key="12">
    <source>
        <dbReference type="EMBL" id="OIQ89121.1"/>
    </source>
</evidence>
<organism evidence="12">
    <name type="scientific">mine drainage metagenome</name>
    <dbReference type="NCBI Taxonomy" id="410659"/>
    <lineage>
        <taxon>unclassified sequences</taxon>
        <taxon>metagenomes</taxon>
        <taxon>ecological metagenomes</taxon>
    </lineage>
</organism>
<dbReference type="AlphaFoldDB" id="A0A1J5QZI0"/>
<dbReference type="PANTHER" id="PTHR11351">
    <property type="entry name" value="ACYL-COA DESATURASE"/>
    <property type="match status" value="1"/>
</dbReference>
<evidence type="ECO:0000259" key="11">
    <source>
        <dbReference type="Pfam" id="PF01610"/>
    </source>
</evidence>
<keyword evidence="5" id="KW-0560">Oxidoreductase</keyword>
<dbReference type="GO" id="GO:0006631">
    <property type="term" value="P:fatty acid metabolic process"/>
    <property type="evidence" value="ECO:0007669"/>
    <property type="project" value="UniProtKB-KW"/>
</dbReference>
<dbReference type="Pfam" id="PF00487">
    <property type="entry name" value="FA_desaturase"/>
    <property type="match status" value="1"/>
</dbReference>
<protein>
    <submittedName>
        <fullName evidence="12">Fatty acid desaturase</fullName>
    </submittedName>
</protein>
<keyword evidence="4 9" id="KW-1133">Transmembrane helix</keyword>
<evidence type="ECO:0000256" key="7">
    <source>
        <dbReference type="ARBA" id="ARBA00023098"/>
    </source>
</evidence>
<feature type="domain" description="Transposase IS204/IS1001/IS1096/IS1165 DDE" evidence="11">
    <location>
        <begin position="304"/>
        <end position="401"/>
    </location>
</feature>
<gene>
    <name evidence="12" type="ORF">GALL_289860</name>
</gene>
<feature type="transmembrane region" description="Helical" evidence="9">
    <location>
        <begin position="21"/>
        <end position="40"/>
    </location>
</feature>
<feature type="domain" description="Fatty acid desaturase" evidence="10">
    <location>
        <begin position="19"/>
        <end position="232"/>
    </location>
</feature>
<evidence type="ECO:0000256" key="4">
    <source>
        <dbReference type="ARBA" id="ARBA00022989"/>
    </source>
</evidence>
<sequence>MLDGFLSWAGHGLLHAGVWRIVLYTLVTTHITIVAVTVFLHRSQAHRSLDLHPAVMHFFRFWLWLTTGMVTKEWVAIHRKHHAKCETADDPHSPVTKGISNVLLRGSELYRAESKNQETLAKFGHGTPDDWLERHVYSRLAWQGVGLVLIADVLMFGAIGATVWAVQMLWIPVWAAGVINGLGHWWGYRNYASRDTSHNVLPWGLIIGGEELHNNHHTYPTSAKLSLKWWEFDIGWAYICLLSWVGLAKPRKLPPKARIGAVRPHVDLALLQTVIANRYDLMARYARELKRALHAELQRTEASARAQSAARSGQRAVLRAARHLIARERETLDARSRAVVDAAAQTSPAIDKLLRMREDLKAVWEQSSASAEQLRQHLQDWCHRAEQSGIAALQGLSLRLRSYA</sequence>
<keyword evidence="2 9" id="KW-0812">Transmembrane</keyword>
<dbReference type="GO" id="GO:0016020">
    <property type="term" value="C:membrane"/>
    <property type="evidence" value="ECO:0007669"/>
    <property type="project" value="UniProtKB-SubCell"/>
</dbReference>
<evidence type="ECO:0000259" key="10">
    <source>
        <dbReference type="Pfam" id="PF00487"/>
    </source>
</evidence>
<keyword evidence="7" id="KW-0443">Lipid metabolism</keyword>
<evidence type="ECO:0000256" key="3">
    <source>
        <dbReference type="ARBA" id="ARBA00022832"/>
    </source>
</evidence>
<evidence type="ECO:0000256" key="2">
    <source>
        <dbReference type="ARBA" id="ARBA00022692"/>
    </source>
</evidence>
<keyword evidence="6" id="KW-0408">Iron</keyword>
<evidence type="ECO:0000256" key="1">
    <source>
        <dbReference type="ARBA" id="ARBA00004141"/>
    </source>
</evidence>
<reference evidence="12" key="1">
    <citation type="submission" date="2016-10" db="EMBL/GenBank/DDBJ databases">
        <title>Sequence of Gallionella enrichment culture.</title>
        <authorList>
            <person name="Poehlein A."/>
            <person name="Muehling M."/>
            <person name="Daniel R."/>
        </authorList>
    </citation>
    <scope>NUCLEOTIDE SEQUENCE</scope>
</reference>
<comment type="subcellular location">
    <subcellularLocation>
        <location evidence="1">Membrane</location>
        <topology evidence="1">Multi-pass membrane protein</topology>
    </subcellularLocation>
</comment>
<evidence type="ECO:0000256" key="8">
    <source>
        <dbReference type="ARBA" id="ARBA00023136"/>
    </source>
</evidence>
<feature type="transmembrane region" description="Helical" evidence="9">
    <location>
        <begin position="144"/>
        <end position="166"/>
    </location>
</feature>
<keyword evidence="8 9" id="KW-0472">Membrane</keyword>
<name>A0A1J5QZI0_9ZZZZ</name>
<comment type="caution">
    <text evidence="12">The sequence shown here is derived from an EMBL/GenBank/DDBJ whole genome shotgun (WGS) entry which is preliminary data.</text>
</comment>
<dbReference type="Pfam" id="PF01610">
    <property type="entry name" value="DDE_Tnp_ISL3"/>
    <property type="match status" value="1"/>
</dbReference>
<dbReference type="EMBL" id="MLJW01000343">
    <property type="protein sequence ID" value="OIQ89121.1"/>
    <property type="molecule type" value="Genomic_DNA"/>
</dbReference>
<dbReference type="PANTHER" id="PTHR11351:SF33">
    <property type="entry name" value="DELTA-9 FATTY ACID DESATURASE, DESA"/>
    <property type="match status" value="1"/>
</dbReference>
<dbReference type="GO" id="GO:0016717">
    <property type="term" value="F:oxidoreductase activity, acting on paired donors, with oxidation of a pair of donors resulting in the reduction of molecular oxygen to two molecules of water"/>
    <property type="evidence" value="ECO:0007669"/>
    <property type="project" value="InterPro"/>
</dbReference>
<dbReference type="CDD" id="cd03505">
    <property type="entry name" value="Delta9-FADS-like"/>
    <property type="match status" value="1"/>
</dbReference>
<dbReference type="InterPro" id="IPR015876">
    <property type="entry name" value="Acyl-CoA_DS"/>
</dbReference>
<proteinExistence type="predicted"/>
<evidence type="ECO:0000256" key="6">
    <source>
        <dbReference type="ARBA" id="ARBA00023004"/>
    </source>
</evidence>
<evidence type="ECO:0000256" key="5">
    <source>
        <dbReference type="ARBA" id="ARBA00023002"/>
    </source>
</evidence>
<accession>A0A1J5QZI0</accession>
<keyword evidence="3" id="KW-0276">Fatty acid metabolism</keyword>
<dbReference type="InterPro" id="IPR002560">
    <property type="entry name" value="Transposase_DDE"/>
</dbReference>
<dbReference type="InterPro" id="IPR005804">
    <property type="entry name" value="FA_desaturase_dom"/>
</dbReference>